<dbReference type="EMBL" id="CP144745">
    <property type="protein sequence ID" value="WVZ51797.1"/>
    <property type="molecule type" value="Genomic_DNA"/>
</dbReference>
<dbReference type="Pfam" id="PF25597">
    <property type="entry name" value="SH3_retrovirus"/>
    <property type="match status" value="1"/>
</dbReference>
<dbReference type="SUPFAM" id="SSF53098">
    <property type="entry name" value="Ribonuclease H-like"/>
    <property type="match status" value="1"/>
</dbReference>
<protein>
    <recommendedName>
        <fullName evidence="1">Retroviral polymerase SH3-like domain-containing protein</fullName>
    </recommendedName>
</protein>
<keyword evidence="3" id="KW-1185">Reference proteome</keyword>
<evidence type="ECO:0000259" key="1">
    <source>
        <dbReference type="Pfam" id="PF25597"/>
    </source>
</evidence>
<dbReference type="InterPro" id="IPR036397">
    <property type="entry name" value="RNaseH_sf"/>
</dbReference>
<organism evidence="2 3">
    <name type="scientific">Paspalum notatum var. saurae</name>
    <dbReference type="NCBI Taxonomy" id="547442"/>
    <lineage>
        <taxon>Eukaryota</taxon>
        <taxon>Viridiplantae</taxon>
        <taxon>Streptophyta</taxon>
        <taxon>Embryophyta</taxon>
        <taxon>Tracheophyta</taxon>
        <taxon>Spermatophyta</taxon>
        <taxon>Magnoliopsida</taxon>
        <taxon>Liliopsida</taxon>
        <taxon>Poales</taxon>
        <taxon>Poaceae</taxon>
        <taxon>PACMAD clade</taxon>
        <taxon>Panicoideae</taxon>
        <taxon>Andropogonodae</taxon>
        <taxon>Paspaleae</taxon>
        <taxon>Paspalinae</taxon>
        <taxon>Paspalum</taxon>
    </lineage>
</organism>
<dbReference type="InterPro" id="IPR057670">
    <property type="entry name" value="SH3_retrovirus"/>
</dbReference>
<evidence type="ECO:0000313" key="3">
    <source>
        <dbReference type="Proteomes" id="UP001341281"/>
    </source>
</evidence>
<dbReference type="InterPro" id="IPR039537">
    <property type="entry name" value="Retrotran_Ty1/copia-like"/>
</dbReference>
<name>A0AAQ3SHT7_PASNO</name>
<dbReference type="PANTHER" id="PTHR42648:SF21">
    <property type="entry name" value="CYSTEINE-RICH RLK (RECEPTOR-LIKE PROTEIN KINASE) 8"/>
    <property type="match status" value="1"/>
</dbReference>
<feature type="domain" description="Retroviral polymerase SH3-like" evidence="1">
    <location>
        <begin position="55"/>
        <end position="108"/>
    </location>
</feature>
<gene>
    <name evidence="2" type="ORF">U9M48_002907</name>
</gene>
<accession>A0AAQ3SHT7</accession>
<reference evidence="2 3" key="1">
    <citation type="submission" date="2024-02" db="EMBL/GenBank/DDBJ databases">
        <title>High-quality chromosome-scale genome assembly of Pensacola bahiagrass (Paspalum notatum Flugge var. saurae).</title>
        <authorList>
            <person name="Vega J.M."/>
            <person name="Podio M."/>
            <person name="Orjuela J."/>
            <person name="Siena L.A."/>
            <person name="Pessino S.C."/>
            <person name="Combes M.C."/>
            <person name="Mariac C."/>
            <person name="Albertini E."/>
            <person name="Pupilli F."/>
            <person name="Ortiz J.P.A."/>
            <person name="Leblanc O."/>
        </authorList>
    </citation>
    <scope>NUCLEOTIDE SEQUENCE [LARGE SCALE GENOMIC DNA]</scope>
    <source>
        <strain evidence="2">R1</strain>
        <tissue evidence="2">Leaf</tissue>
    </source>
</reference>
<dbReference type="PANTHER" id="PTHR42648">
    <property type="entry name" value="TRANSPOSASE, PUTATIVE-RELATED"/>
    <property type="match status" value="1"/>
</dbReference>
<dbReference type="AlphaFoldDB" id="A0AAQ3SHT7"/>
<dbReference type="Gene3D" id="3.30.420.10">
    <property type="entry name" value="Ribonuclease H-like superfamily/Ribonuclease H"/>
    <property type="match status" value="1"/>
</dbReference>
<proteinExistence type="predicted"/>
<dbReference type="Proteomes" id="UP001341281">
    <property type="component" value="Chromosome 01"/>
</dbReference>
<dbReference type="InterPro" id="IPR012337">
    <property type="entry name" value="RNaseH-like_sf"/>
</dbReference>
<dbReference type="GO" id="GO:0003676">
    <property type="term" value="F:nucleic acid binding"/>
    <property type="evidence" value="ECO:0007669"/>
    <property type="project" value="InterPro"/>
</dbReference>
<evidence type="ECO:0000313" key="2">
    <source>
        <dbReference type="EMBL" id="WVZ51797.1"/>
    </source>
</evidence>
<sequence length="111" mass="12955">MLDDYGTLEDFWVEAINTACNASNRVYLHWLLGKTPYELLIGRKPNISYFRVFGCKCFIYKKKRLGKFEKPCDVGFFVGYASNSKAYRVFNQTTRMIEEMCDVEFDETNGS</sequence>